<dbReference type="PROSITE" id="PS51257">
    <property type="entry name" value="PROKAR_LIPOPROTEIN"/>
    <property type="match status" value="1"/>
</dbReference>
<evidence type="ECO:0000313" key="3">
    <source>
        <dbReference type="Proteomes" id="UP000242857"/>
    </source>
</evidence>
<dbReference type="AlphaFoldDB" id="A0A1M4ULA2"/>
<dbReference type="STRING" id="213588.SAMN02745204_00720"/>
<evidence type="ECO:0000313" key="2">
    <source>
        <dbReference type="EMBL" id="SHE57438.1"/>
    </source>
</evidence>
<dbReference type="Gene3D" id="3.30.565.40">
    <property type="entry name" value="Fervidobacterium nodosum Rt17-B1 like"/>
    <property type="match status" value="1"/>
</dbReference>
<keyword evidence="3" id="KW-1185">Reference proteome</keyword>
<dbReference type="InterPro" id="IPR021729">
    <property type="entry name" value="DUF3298"/>
</dbReference>
<name>A0A1M4ULA2_9GAMM</name>
<sequence length="277" mass="29902">MPRLLAICVALTVVAGCQQNQPVAQDDEVAHPLANASAQAAGLHDVIETTPAYLIGISYPQAAAKYPPLADALQAYAAACRERLMRAVQALQGRKPAMPYDLSLQFSMVAETPRLVAVAASGSSYLGGAHGEPLEQRFVWLVAQQQMLAAEQLIPDAQGWRPVSDYVRGVLRDRMEQSLDEAGVQGEAREAARRLRMAMIEQGTQPDARHFALFEPVINADGSIRAIRFVFPPYQVGPYADGTQTVDVPARMLLPNVAPAYRALFGPAPRTRSQGSG</sequence>
<gene>
    <name evidence="2" type="ORF">SAMN02745204_00720</name>
</gene>
<dbReference type="EMBL" id="FQUK01000008">
    <property type="protein sequence ID" value="SHE57438.1"/>
    <property type="molecule type" value="Genomic_DNA"/>
</dbReference>
<reference evidence="3" key="1">
    <citation type="submission" date="2016-11" db="EMBL/GenBank/DDBJ databases">
        <authorList>
            <person name="Varghese N."/>
            <person name="Submissions S."/>
        </authorList>
    </citation>
    <scope>NUCLEOTIDE SEQUENCE [LARGE SCALE GENOMIC DNA]</scope>
    <source>
        <strain evidence="3">DSM 14834</strain>
    </source>
</reference>
<protein>
    <recommendedName>
        <fullName evidence="1">DUF3298 domain-containing protein</fullName>
    </recommendedName>
</protein>
<dbReference type="Proteomes" id="UP000242857">
    <property type="component" value="Unassembled WGS sequence"/>
</dbReference>
<feature type="domain" description="DUF3298" evidence="1">
    <location>
        <begin position="226"/>
        <end position="249"/>
    </location>
</feature>
<dbReference type="InterPro" id="IPR037126">
    <property type="entry name" value="PdaC/RsiV-like_sf"/>
</dbReference>
<accession>A0A1M4ULA2</accession>
<proteinExistence type="predicted"/>
<evidence type="ECO:0000259" key="1">
    <source>
        <dbReference type="Pfam" id="PF11738"/>
    </source>
</evidence>
<dbReference type="Pfam" id="PF11738">
    <property type="entry name" value="DUF3298"/>
    <property type="match status" value="1"/>
</dbReference>
<organism evidence="2 3">
    <name type="scientific">Thermomonas hydrothermalis</name>
    <dbReference type="NCBI Taxonomy" id="213588"/>
    <lineage>
        <taxon>Bacteria</taxon>
        <taxon>Pseudomonadati</taxon>
        <taxon>Pseudomonadota</taxon>
        <taxon>Gammaproteobacteria</taxon>
        <taxon>Lysobacterales</taxon>
        <taxon>Lysobacteraceae</taxon>
        <taxon>Thermomonas</taxon>
    </lineage>
</organism>
<dbReference type="Gene3D" id="3.90.640.20">
    <property type="entry name" value="Heat-shock cognate protein, ATPase"/>
    <property type="match status" value="1"/>
</dbReference>